<sequence>MLAHAAAAFARWAKAGFAMVARPVYQHRLATCHACDHLGDAPAERLVYRLLSNAGKEHKICTQCGCFVIRKAKLPTENCPVASSTNPQESRWGEPKTQR</sequence>
<dbReference type="Proteomes" id="UP000316781">
    <property type="component" value="Unassembled WGS sequence"/>
</dbReference>
<accession>A0A549SZG9</accession>
<dbReference type="RefSeq" id="WP_142862697.1">
    <property type="nucleotide sequence ID" value="NZ_VJMF01000036.1"/>
</dbReference>
<gene>
    <name evidence="2" type="ORF">FM996_08850</name>
</gene>
<evidence type="ECO:0000313" key="3">
    <source>
        <dbReference type="Proteomes" id="UP000316781"/>
    </source>
</evidence>
<evidence type="ECO:0000313" key="2">
    <source>
        <dbReference type="EMBL" id="TRL35019.1"/>
    </source>
</evidence>
<dbReference type="EMBL" id="VJMF01000036">
    <property type="protein sequence ID" value="TRL35019.1"/>
    <property type="molecule type" value="Genomic_DNA"/>
</dbReference>
<dbReference type="AlphaFoldDB" id="A0A549SZG9"/>
<comment type="caution">
    <text evidence="2">The sequence shown here is derived from an EMBL/GenBank/DDBJ whole genome shotgun (WGS) entry which is preliminary data.</text>
</comment>
<protein>
    <submittedName>
        <fullName evidence="2">Uncharacterized protein</fullName>
    </submittedName>
</protein>
<evidence type="ECO:0000256" key="1">
    <source>
        <dbReference type="SAM" id="MobiDB-lite"/>
    </source>
</evidence>
<proteinExistence type="predicted"/>
<organism evidence="2 3">
    <name type="scientific">Methylosinus sporium</name>
    <dbReference type="NCBI Taxonomy" id="428"/>
    <lineage>
        <taxon>Bacteria</taxon>
        <taxon>Pseudomonadati</taxon>
        <taxon>Pseudomonadota</taxon>
        <taxon>Alphaproteobacteria</taxon>
        <taxon>Hyphomicrobiales</taxon>
        <taxon>Methylocystaceae</taxon>
        <taxon>Methylosinus</taxon>
    </lineage>
</organism>
<feature type="region of interest" description="Disordered" evidence="1">
    <location>
        <begin position="78"/>
        <end position="99"/>
    </location>
</feature>
<reference evidence="2 3" key="1">
    <citation type="submission" date="2019-07" db="EMBL/GenBank/DDBJ databases">
        <title>Ln-dependent methylotrophs.</title>
        <authorList>
            <person name="Tani A."/>
        </authorList>
    </citation>
    <scope>NUCLEOTIDE SEQUENCE [LARGE SCALE GENOMIC DNA]</scope>
    <source>
        <strain evidence="2 3">SM89A</strain>
    </source>
</reference>
<name>A0A549SZG9_METSR</name>